<dbReference type="CDD" id="cd03257">
    <property type="entry name" value="ABC_NikE_OppD_transporters"/>
    <property type="match status" value="1"/>
</dbReference>
<evidence type="ECO:0000256" key="7">
    <source>
        <dbReference type="ARBA" id="ARBA00023136"/>
    </source>
</evidence>
<keyword evidence="7" id="KW-0472">Membrane</keyword>
<accession>A0A255H665</accession>
<evidence type="ECO:0000256" key="1">
    <source>
        <dbReference type="ARBA" id="ARBA00004202"/>
    </source>
</evidence>
<dbReference type="RefSeq" id="WP_094363919.1">
    <property type="nucleotide sequence ID" value="NZ_NMVQ01000012.1"/>
</dbReference>
<proteinExistence type="inferred from homology"/>
<dbReference type="Pfam" id="PF08352">
    <property type="entry name" value="oligo_HPY"/>
    <property type="match status" value="1"/>
</dbReference>
<evidence type="ECO:0000256" key="8">
    <source>
        <dbReference type="SAM" id="MobiDB-lite"/>
    </source>
</evidence>
<keyword evidence="6 10" id="KW-0067">ATP-binding</keyword>
<keyword evidence="4" id="KW-1003">Cell membrane</keyword>
<dbReference type="PANTHER" id="PTHR43297:SF2">
    <property type="entry name" value="DIPEPTIDE TRANSPORT ATP-BINDING PROTEIN DPPD"/>
    <property type="match status" value="1"/>
</dbReference>
<reference evidence="10 11" key="1">
    <citation type="submission" date="2017-07" db="EMBL/GenBank/DDBJ databases">
        <title>Draft whole genome sequences of clinical Proprionibacteriaceae strains.</title>
        <authorList>
            <person name="Bernier A.-M."/>
            <person name="Bernard K."/>
            <person name="Domingo M.-C."/>
        </authorList>
    </citation>
    <scope>NUCLEOTIDE SEQUENCE [LARGE SCALE GENOMIC DNA]</scope>
    <source>
        <strain evidence="10 11">NML 130396</strain>
    </source>
</reference>
<comment type="similarity">
    <text evidence="2">Belongs to the ABC transporter superfamily.</text>
</comment>
<dbReference type="InterPro" id="IPR013563">
    <property type="entry name" value="Oligopep_ABC_C"/>
</dbReference>
<feature type="domain" description="ABC transporter" evidence="9">
    <location>
        <begin position="12"/>
        <end position="264"/>
    </location>
</feature>
<organism evidence="10 11">
    <name type="scientific">Enemella dayhoffiae</name>
    <dbReference type="NCBI Taxonomy" id="2016507"/>
    <lineage>
        <taxon>Bacteria</taxon>
        <taxon>Bacillati</taxon>
        <taxon>Actinomycetota</taxon>
        <taxon>Actinomycetes</taxon>
        <taxon>Propionibacteriales</taxon>
        <taxon>Propionibacteriaceae</taxon>
        <taxon>Enemella</taxon>
    </lineage>
</organism>
<dbReference type="NCBIfam" id="TIGR01727">
    <property type="entry name" value="oligo_HPY"/>
    <property type="match status" value="1"/>
</dbReference>
<evidence type="ECO:0000256" key="5">
    <source>
        <dbReference type="ARBA" id="ARBA00022741"/>
    </source>
</evidence>
<evidence type="ECO:0000313" key="11">
    <source>
        <dbReference type="Proteomes" id="UP000216311"/>
    </source>
</evidence>
<dbReference type="Gene3D" id="3.40.50.300">
    <property type="entry name" value="P-loop containing nucleotide triphosphate hydrolases"/>
    <property type="match status" value="1"/>
</dbReference>
<evidence type="ECO:0000256" key="4">
    <source>
        <dbReference type="ARBA" id="ARBA00022475"/>
    </source>
</evidence>
<protein>
    <submittedName>
        <fullName evidence="10">Peptide ABC transporter ATP-binding protein</fullName>
    </submittedName>
</protein>
<comment type="caution">
    <text evidence="10">The sequence shown here is derived from an EMBL/GenBank/DDBJ whole genome shotgun (WGS) entry which is preliminary data.</text>
</comment>
<name>A0A255H665_9ACTN</name>
<dbReference type="SUPFAM" id="SSF52540">
    <property type="entry name" value="P-loop containing nucleoside triphosphate hydrolases"/>
    <property type="match status" value="1"/>
</dbReference>
<dbReference type="EMBL" id="NMVQ01000012">
    <property type="protein sequence ID" value="OYO22174.1"/>
    <property type="molecule type" value="Genomic_DNA"/>
</dbReference>
<dbReference type="GO" id="GO:0005886">
    <property type="term" value="C:plasma membrane"/>
    <property type="evidence" value="ECO:0007669"/>
    <property type="project" value="UniProtKB-SubCell"/>
</dbReference>
<dbReference type="PANTHER" id="PTHR43297">
    <property type="entry name" value="OLIGOPEPTIDE TRANSPORT ATP-BINDING PROTEIN APPD"/>
    <property type="match status" value="1"/>
</dbReference>
<evidence type="ECO:0000313" key="10">
    <source>
        <dbReference type="EMBL" id="OYO22174.1"/>
    </source>
</evidence>
<evidence type="ECO:0000256" key="3">
    <source>
        <dbReference type="ARBA" id="ARBA00022448"/>
    </source>
</evidence>
<dbReference type="InterPro" id="IPR027417">
    <property type="entry name" value="P-loop_NTPase"/>
</dbReference>
<dbReference type="FunFam" id="3.40.50.300:FF:000016">
    <property type="entry name" value="Oligopeptide ABC transporter ATP-binding component"/>
    <property type="match status" value="1"/>
</dbReference>
<evidence type="ECO:0000256" key="2">
    <source>
        <dbReference type="ARBA" id="ARBA00005417"/>
    </source>
</evidence>
<dbReference type="InterPro" id="IPR017871">
    <property type="entry name" value="ABC_transporter-like_CS"/>
</dbReference>
<dbReference type="GO" id="GO:0015833">
    <property type="term" value="P:peptide transport"/>
    <property type="evidence" value="ECO:0007669"/>
    <property type="project" value="InterPro"/>
</dbReference>
<keyword evidence="5" id="KW-0547">Nucleotide-binding</keyword>
<dbReference type="Pfam" id="PF00005">
    <property type="entry name" value="ABC_tran"/>
    <property type="match status" value="1"/>
</dbReference>
<dbReference type="PROSITE" id="PS00211">
    <property type="entry name" value="ABC_TRANSPORTER_1"/>
    <property type="match status" value="1"/>
</dbReference>
<dbReference type="InterPro" id="IPR003439">
    <property type="entry name" value="ABC_transporter-like_ATP-bd"/>
</dbReference>
<dbReference type="InterPro" id="IPR050388">
    <property type="entry name" value="ABC_Ni/Peptide_Import"/>
</dbReference>
<dbReference type="GO" id="GO:0016887">
    <property type="term" value="F:ATP hydrolysis activity"/>
    <property type="evidence" value="ECO:0007669"/>
    <property type="project" value="InterPro"/>
</dbReference>
<dbReference type="SMART" id="SM00382">
    <property type="entry name" value="AAA"/>
    <property type="match status" value="1"/>
</dbReference>
<dbReference type="GO" id="GO:0005524">
    <property type="term" value="F:ATP binding"/>
    <property type="evidence" value="ECO:0007669"/>
    <property type="project" value="UniProtKB-KW"/>
</dbReference>
<keyword evidence="11" id="KW-1185">Reference proteome</keyword>
<gene>
    <name evidence="10" type="ORF">CGZ93_09810</name>
</gene>
<feature type="region of interest" description="Disordered" evidence="8">
    <location>
        <begin position="333"/>
        <end position="355"/>
    </location>
</feature>
<sequence length="355" mass="38516">MSEHTPGSDALLRLEDITTEFSTLNGVVRGVNGASYQVSRGETLGVVGESGSGKSVTVMSALGLLPATGKVTRGHAWFDGEDLLTMSAARLREVRGGEIGLIFQDPMTALNPVMTIGAQIEETLRRHSPDLRTRAARRERIVELLTEVGIPAPKQRIDQYPHQFSGGMRQRAMIAIAIANRPKLIIADEPTTALDVTVQAQILELLQRLQDENDSALVMITHDLGVIAEVARQVVVMYAGKVVEEAPVDDLFHAPRHPYTLGLLESLPRVDDRRDQLFAIAGQPPDPRFLPEGCAFQLRCRQSNGRTECQTQPPLADVAPAHRAACHFHAELAGLDPSTTDREGPGGAGVPEEAR</sequence>
<comment type="subcellular location">
    <subcellularLocation>
        <location evidence="1">Cell membrane</location>
        <topology evidence="1">Peripheral membrane protein</topology>
    </subcellularLocation>
</comment>
<keyword evidence="3" id="KW-0813">Transport</keyword>
<dbReference type="Proteomes" id="UP000216311">
    <property type="component" value="Unassembled WGS sequence"/>
</dbReference>
<evidence type="ECO:0000259" key="9">
    <source>
        <dbReference type="PROSITE" id="PS50893"/>
    </source>
</evidence>
<dbReference type="AlphaFoldDB" id="A0A255H665"/>
<dbReference type="PROSITE" id="PS50893">
    <property type="entry name" value="ABC_TRANSPORTER_2"/>
    <property type="match status" value="1"/>
</dbReference>
<dbReference type="InterPro" id="IPR003593">
    <property type="entry name" value="AAA+_ATPase"/>
</dbReference>
<dbReference type="OrthoDB" id="5357528at2"/>
<evidence type="ECO:0000256" key="6">
    <source>
        <dbReference type="ARBA" id="ARBA00022840"/>
    </source>
</evidence>